<dbReference type="OrthoDB" id="276323at2759"/>
<dbReference type="InterPro" id="IPR008862">
    <property type="entry name" value="Tcp11"/>
</dbReference>
<organism evidence="2 3">
    <name type="scientific">Dentipellis fragilis</name>
    <dbReference type="NCBI Taxonomy" id="205917"/>
    <lineage>
        <taxon>Eukaryota</taxon>
        <taxon>Fungi</taxon>
        <taxon>Dikarya</taxon>
        <taxon>Basidiomycota</taxon>
        <taxon>Agaricomycotina</taxon>
        <taxon>Agaricomycetes</taxon>
        <taxon>Russulales</taxon>
        <taxon>Hericiaceae</taxon>
        <taxon>Dentipellis</taxon>
    </lineage>
</organism>
<dbReference type="GO" id="GO:0007165">
    <property type="term" value="P:signal transduction"/>
    <property type="evidence" value="ECO:0007669"/>
    <property type="project" value="TreeGrafter"/>
</dbReference>
<dbReference type="Pfam" id="PF05794">
    <property type="entry name" value="Tcp11"/>
    <property type="match status" value="1"/>
</dbReference>
<dbReference type="Proteomes" id="UP000298327">
    <property type="component" value="Unassembled WGS sequence"/>
</dbReference>
<proteinExistence type="inferred from homology"/>
<dbReference type="PANTHER" id="PTHR12832">
    <property type="entry name" value="TESTIS-SPECIFIC PROTEIN PBS13 T-COMPLEX 11"/>
    <property type="match status" value="1"/>
</dbReference>
<evidence type="ECO:0000313" key="2">
    <source>
        <dbReference type="EMBL" id="TFY53133.1"/>
    </source>
</evidence>
<dbReference type="AlphaFoldDB" id="A0A4Y9XUN3"/>
<protein>
    <submittedName>
        <fullName evidence="2">Uncharacterized protein</fullName>
    </submittedName>
</protein>
<reference evidence="2 3" key="1">
    <citation type="submission" date="2019-02" db="EMBL/GenBank/DDBJ databases">
        <title>Genome sequencing of the rare red list fungi Dentipellis fragilis.</title>
        <authorList>
            <person name="Buettner E."/>
            <person name="Kellner H."/>
        </authorList>
    </citation>
    <scope>NUCLEOTIDE SEQUENCE [LARGE SCALE GENOMIC DNA]</scope>
    <source>
        <strain evidence="2 3">DSM 105465</strain>
    </source>
</reference>
<gene>
    <name evidence="2" type="ORF">EVG20_g10253</name>
</gene>
<feature type="non-terminal residue" evidence="2">
    <location>
        <position position="420"/>
    </location>
</feature>
<comment type="similarity">
    <text evidence="1">Belongs to the TCP11 family.</text>
</comment>
<dbReference type="EMBL" id="SEOQ01001196">
    <property type="protein sequence ID" value="TFY53133.1"/>
    <property type="molecule type" value="Genomic_DNA"/>
</dbReference>
<accession>A0A4Y9XUN3</accession>
<evidence type="ECO:0000256" key="1">
    <source>
        <dbReference type="ARBA" id="ARBA00010954"/>
    </source>
</evidence>
<dbReference type="PANTHER" id="PTHR12832:SF11">
    <property type="entry name" value="LD23868P"/>
    <property type="match status" value="1"/>
</dbReference>
<evidence type="ECO:0000313" key="3">
    <source>
        <dbReference type="Proteomes" id="UP000298327"/>
    </source>
</evidence>
<comment type="caution">
    <text evidence="2">The sequence shown here is derived from an EMBL/GenBank/DDBJ whole genome shotgun (WGS) entry which is preliminary data.</text>
</comment>
<sequence>MRVGGSWLSRGKKVGRSLMRLRPIPTAATERGSRRHRRPIAVFDRAALVSLLNVLCPFFHPALAQARRMEDFQGTIIARLTRLQADNPANELLKNTLSHLSDESKVSWDTIHQDFLSLENAGLWESSEENTKLLDDLRQSMSSRRKSRDNMSVVRLPHATPPNPLLRSLPPATLLPVELVDLLNETYFLHLLATDPSKVLPPGKSLLSMMTQPHVREQKEGAVPGLQEKVEEVLHRAFWDEALEALSSSEPSVQLRRLKLLYSDLHVALKPLLPPQHVLLETLTDPLSPTSAPLRSATLHLQEVLQALKERCAPARDPYIVALARELDEAPPSRLAQAILDTIRGVLALAETMKEDLSHFVLGSMGEEQLRTSIRAQALARERSIVLDLWKDGQYTSEWTHWLGALAPPFADVPTPPAQR</sequence>
<keyword evidence="3" id="KW-1185">Reference proteome</keyword>
<name>A0A4Y9XUN3_9AGAM</name>